<evidence type="ECO:0000259" key="4">
    <source>
        <dbReference type="Pfam" id="PF00294"/>
    </source>
</evidence>
<dbReference type="InterPro" id="IPR029056">
    <property type="entry name" value="Ribokinase-like"/>
</dbReference>
<keyword evidence="6" id="KW-1185">Reference proteome</keyword>
<keyword evidence="3" id="KW-0418">Kinase</keyword>
<evidence type="ECO:0000256" key="1">
    <source>
        <dbReference type="ARBA" id="ARBA00010688"/>
    </source>
</evidence>
<dbReference type="InterPro" id="IPR011611">
    <property type="entry name" value="PfkB_dom"/>
</dbReference>
<accession>E0SR44</accession>
<dbReference type="SUPFAM" id="SSF53613">
    <property type="entry name" value="Ribokinase-like"/>
    <property type="match status" value="1"/>
</dbReference>
<reference evidence="5 6" key="1">
    <citation type="journal article" date="2010" name="Stand. Genomic Sci.">
        <title>Complete genome sequence of Ignisphaera aggregans type strain (AQ1.S1).</title>
        <authorList>
            <person name="Goker M."/>
            <person name="Held B."/>
            <person name="Lapidus A."/>
            <person name="Nolan M."/>
            <person name="Spring S."/>
            <person name="Yasawong M."/>
            <person name="Lucas S."/>
            <person name="Glavina Del Rio T."/>
            <person name="Tice H."/>
            <person name="Cheng J.F."/>
            <person name="Goodwin L."/>
            <person name="Tapia R."/>
            <person name="Pitluck S."/>
            <person name="Liolios K."/>
            <person name="Ivanova N."/>
            <person name="Mavromatis K."/>
            <person name="Mikhailova N."/>
            <person name="Pati A."/>
            <person name="Chen A."/>
            <person name="Palaniappan K."/>
            <person name="Brambilla E."/>
            <person name="Land M."/>
            <person name="Hauser L."/>
            <person name="Chang Y.J."/>
            <person name="Jeffries C.D."/>
            <person name="Brettin T."/>
            <person name="Detter J.C."/>
            <person name="Han C."/>
            <person name="Rohde M."/>
            <person name="Sikorski J."/>
            <person name="Woyke T."/>
            <person name="Bristow J."/>
            <person name="Eisen J.A."/>
            <person name="Markowitz V."/>
            <person name="Hugenholtz P."/>
            <person name="Kyrpides N.C."/>
            <person name="Klenk H.P."/>
        </authorList>
    </citation>
    <scope>NUCLEOTIDE SEQUENCE [LARGE SCALE GENOMIC DNA]</scope>
    <source>
        <strain evidence="6">DSM 17230 / JCM 13409 / AQ1.S1</strain>
    </source>
</reference>
<comment type="similarity">
    <text evidence="1">Belongs to the carbohydrate kinase PfkB family.</text>
</comment>
<dbReference type="HOGENOM" id="CLU_027634_6_1_2"/>
<dbReference type="GO" id="GO:0016301">
    <property type="term" value="F:kinase activity"/>
    <property type="evidence" value="ECO:0007669"/>
    <property type="project" value="UniProtKB-KW"/>
</dbReference>
<dbReference type="CDD" id="cd01166">
    <property type="entry name" value="KdgK"/>
    <property type="match status" value="1"/>
</dbReference>
<sequence>MKDIEVFCIGELLVDVIPKNIGRYYEGFEFEIHFGGAPANVCVGISRLNHRSGVIAAVGNDPFGDFLIEFLRNEGVDTRYIVRKNLRTTLAFVILKEMGERDFFFYAKPWNTTAFTELSLSDISIDSILEARVIHTSGVSTAFEPISNVIRDVFIAGYRRGIVTSFDPNYRDDIWGSGEKALKVMDEYLSYTKLLSMGMEEVEKMFRASDYRKLAKDLISMYQGMEIVAIRRGSRGAYVYTRKGEEIEIPAYKINPIDTTGAGDAWTAAFIVYHILESKDLETSVRYANAAGALKCLKRGAVTGFPMRKDLEEFIAKNIVE</sequence>
<proteinExistence type="inferred from homology"/>
<dbReference type="BioCyc" id="IAGG583356:GHAH-357-MONOMER"/>
<dbReference type="InterPro" id="IPR050306">
    <property type="entry name" value="PfkB_Carbo_kinase"/>
</dbReference>
<dbReference type="KEGG" id="iag:Igag_0347"/>
<evidence type="ECO:0000256" key="2">
    <source>
        <dbReference type="ARBA" id="ARBA00022679"/>
    </source>
</evidence>
<dbReference type="Proteomes" id="UP000001304">
    <property type="component" value="Chromosome"/>
</dbReference>
<name>E0SR44_IGNAA</name>
<dbReference type="EMBL" id="CP002098">
    <property type="protein sequence ID" value="ADM27193.1"/>
    <property type="molecule type" value="Genomic_DNA"/>
</dbReference>
<protein>
    <submittedName>
        <fullName evidence="5">PfkB domain protein</fullName>
    </submittedName>
</protein>
<dbReference type="AlphaFoldDB" id="E0SR44"/>
<dbReference type="PROSITE" id="PS00584">
    <property type="entry name" value="PFKB_KINASES_2"/>
    <property type="match status" value="1"/>
</dbReference>
<dbReference type="PANTHER" id="PTHR43085:SF57">
    <property type="entry name" value="CARBOHYDRATE KINASE PFKB DOMAIN-CONTAINING PROTEIN"/>
    <property type="match status" value="1"/>
</dbReference>
<dbReference type="Gene3D" id="3.40.1190.20">
    <property type="match status" value="1"/>
</dbReference>
<keyword evidence="2" id="KW-0808">Transferase</keyword>
<dbReference type="STRING" id="583356.Igag_0347"/>
<evidence type="ECO:0000313" key="5">
    <source>
        <dbReference type="EMBL" id="ADM27193.1"/>
    </source>
</evidence>
<evidence type="ECO:0000256" key="3">
    <source>
        <dbReference type="ARBA" id="ARBA00022777"/>
    </source>
</evidence>
<evidence type="ECO:0000313" key="6">
    <source>
        <dbReference type="Proteomes" id="UP000001304"/>
    </source>
</evidence>
<dbReference type="Pfam" id="PF00294">
    <property type="entry name" value="PfkB"/>
    <property type="match status" value="1"/>
</dbReference>
<feature type="domain" description="Carbohydrate kinase PfkB" evidence="4">
    <location>
        <begin position="5"/>
        <end position="305"/>
    </location>
</feature>
<dbReference type="PANTHER" id="PTHR43085">
    <property type="entry name" value="HEXOKINASE FAMILY MEMBER"/>
    <property type="match status" value="1"/>
</dbReference>
<dbReference type="InterPro" id="IPR002173">
    <property type="entry name" value="Carboh/pur_kinase_PfkB_CS"/>
</dbReference>
<organism evidence="5 6">
    <name type="scientific">Ignisphaera aggregans (strain DSM 17230 / JCM 13409 / AQ1.S1)</name>
    <dbReference type="NCBI Taxonomy" id="583356"/>
    <lineage>
        <taxon>Archaea</taxon>
        <taxon>Thermoproteota</taxon>
        <taxon>Thermoprotei</taxon>
        <taxon>Desulfurococcales</taxon>
        <taxon>Desulfurococcaceae</taxon>
        <taxon>Ignisphaera</taxon>
    </lineage>
</organism>
<gene>
    <name evidence="5" type="ordered locus">Igag_0347</name>
</gene>